<dbReference type="GO" id="GO:0015074">
    <property type="term" value="P:DNA integration"/>
    <property type="evidence" value="ECO:0007669"/>
    <property type="project" value="UniProtKB-KW"/>
</dbReference>
<dbReference type="InterPro" id="IPR002104">
    <property type="entry name" value="Integrase_catalytic"/>
</dbReference>
<dbReference type="SUPFAM" id="SSF56349">
    <property type="entry name" value="DNA breaking-rejoining enzymes"/>
    <property type="match status" value="1"/>
</dbReference>
<dbReference type="PANTHER" id="PTHR30349:SF41">
    <property type="entry name" value="INTEGRASE_RECOMBINASE PROTEIN MJ0367-RELATED"/>
    <property type="match status" value="1"/>
</dbReference>
<evidence type="ECO:0000259" key="6">
    <source>
        <dbReference type="PROSITE" id="PS51898"/>
    </source>
</evidence>
<keyword evidence="3 5" id="KW-0238">DNA-binding</keyword>
<dbReference type="PANTHER" id="PTHR30349">
    <property type="entry name" value="PHAGE INTEGRASE-RELATED"/>
    <property type="match status" value="1"/>
</dbReference>
<keyword evidence="2" id="KW-0229">DNA integration</keyword>
<dbReference type="InterPro" id="IPR013762">
    <property type="entry name" value="Integrase-like_cat_sf"/>
</dbReference>
<feature type="domain" description="Tyr recombinase" evidence="6">
    <location>
        <begin position="125"/>
        <end position="307"/>
    </location>
</feature>
<comment type="caution">
    <text evidence="8">The sequence shown here is derived from an EMBL/GenBank/DDBJ whole genome shotgun (WGS) entry which is preliminary data.</text>
</comment>
<dbReference type="PROSITE" id="PS51900">
    <property type="entry name" value="CB"/>
    <property type="match status" value="1"/>
</dbReference>
<dbReference type="InterPro" id="IPR010998">
    <property type="entry name" value="Integrase_recombinase_N"/>
</dbReference>
<evidence type="ECO:0000256" key="4">
    <source>
        <dbReference type="ARBA" id="ARBA00023172"/>
    </source>
</evidence>
<evidence type="ECO:0000256" key="2">
    <source>
        <dbReference type="ARBA" id="ARBA00022908"/>
    </source>
</evidence>
<dbReference type="InterPro" id="IPR011010">
    <property type="entry name" value="DNA_brk_join_enz"/>
</dbReference>
<keyword evidence="9" id="KW-1185">Reference proteome</keyword>
<gene>
    <name evidence="8" type="ORF">JHE00_31080</name>
</gene>
<dbReference type="InterPro" id="IPR044068">
    <property type="entry name" value="CB"/>
</dbReference>
<accession>A0A934R0C7</accession>
<comment type="similarity">
    <text evidence="1">Belongs to the 'phage' integrase family.</text>
</comment>
<dbReference type="InterPro" id="IPR004107">
    <property type="entry name" value="Integrase_SAM-like_N"/>
</dbReference>
<name>A0A934R0C7_9PSEU</name>
<feature type="domain" description="Core-binding (CB)" evidence="7">
    <location>
        <begin position="12"/>
        <end position="104"/>
    </location>
</feature>
<proteinExistence type="inferred from homology"/>
<dbReference type="AlphaFoldDB" id="A0A934R0C7"/>
<organism evidence="8 9">
    <name type="scientific">Prauserella cavernicola</name>
    <dbReference type="NCBI Taxonomy" id="2800127"/>
    <lineage>
        <taxon>Bacteria</taxon>
        <taxon>Bacillati</taxon>
        <taxon>Actinomycetota</taxon>
        <taxon>Actinomycetes</taxon>
        <taxon>Pseudonocardiales</taxon>
        <taxon>Pseudonocardiaceae</taxon>
        <taxon>Prauserella</taxon>
    </lineage>
</organism>
<dbReference type="GO" id="GO:0006310">
    <property type="term" value="P:DNA recombination"/>
    <property type="evidence" value="ECO:0007669"/>
    <property type="project" value="UniProtKB-KW"/>
</dbReference>
<dbReference type="EMBL" id="JAENJH010000011">
    <property type="protein sequence ID" value="MBK1788794.1"/>
    <property type="molecule type" value="Genomic_DNA"/>
</dbReference>
<evidence type="ECO:0000313" key="8">
    <source>
        <dbReference type="EMBL" id="MBK1788794.1"/>
    </source>
</evidence>
<dbReference type="CDD" id="cd00397">
    <property type="entry name" value="DNA_BRE_C"/>
    <property type="match status" value="1"/>
</dbReference>
<dbReference type="Pfam" id="PF13495">
    <property type="entry name" value="Phage_int_SAM_4"/>
    <property type="match status" value="1"/>
</dbReference>
<dbReference type="Gene3D" id="1.10.443.10">
    <property type="entry name" value="Intergrase catalytic core"/>
    <property type="match status" value="1"/>
</dbReference>
<evidence type="ECO:0000259" key="7">
    <source>
        <dbReference type="PROSITE" id="PS51900"/>
    </source>
</evidence>
<keyword evidence="4" id="KW-0233">DNA recombination</keyword>
<sequence length="316" mass="35671">MPEERLPRPRNRVWSTYLDEWDRATRAVPHPYTTRYNYQLAATQLADYLAEHSPDPDAIDAADDPTDTTKGHVESFIAWMIDTRSASTARNKFKGLQQFFGYLANEDEMAASPLARIPQPKVPKRLVPVVPDDAVSALLATCSGKSFVDRRDTALIRALFDSGGRLAEITNLTLDDLDLKVDLFRVIGKGDRQRAIPFGPKTGQALTRYLRVRAKHRGADLDQLWLAERVGKPLGHSGVKIMLRRRGKQAQLDGSMHAHRFRHTLAHEWLVQGGNETDLMRLMGWESRDMLLHYGASAGQQRAQQAHRSMKLGDRV</sequence>
<dbReference type="GO" id="GO:0003677">
    <property type="term" value="F:DNA binding"/>
    <property type="evidence" value="ECO:0007669"/>
    <property type="project" value="UniProtKB-UniRule"/>
</dbReference>
<evidence type="ECO:0000256" key="5">
    <source>
        <dbReference type="PROSITE-ProRule" id="PRU01248"/>
    </source>
</evidence>
<dbReference type="InterPro" id="IPR050090">
    <property type="entry name" value="Tyrosine_recombinase_XerCD"/>
</dbReference>
<dbReference type="RefSeq" id="WP_200325048.1">
    <property type="nucleotide sequence ID" value="NZ_JAENJH010000011.1"/>
</dbReference>
<reference evidence="8" key="1">
    <citation type="submission" date="2020-12" db="EMBL/GenBank/DDBJ databases">
        <title>Prauserella sp. ASG 168, a novel actinomycete isolated from cave rock.</title>
        <authorList>
            <person name="Suriyachadkun C."/>
        </authorList>
    </citation>
    <scope>NUCLEOTIDE SEQUENCE</scope>
    <source>
        <strain evidence="8">ASG 168</strain>
    </source>
</reference>
<dbReference type="Gene3D" id="1.10.150.130">
    <property type="match status" value="1"/>
</dbReference>
<evidence type="ECO:0000256" key="1">
    <source>
        <dbReference type="ARBA" id="ARBA00008857"/>
    </source>
</evidence>
<dbReference type="Proteomes" id="UP000635245">
    <property type="component" value="Unassembled WGS sequence"/>
</dbReference>
<dbReference type="Pfam" id="PF00589">
    <property type="entry name" value="Phage_integrase"/>
    <property type="match status" value="1"/>
</dbReference>
<protein>
    <submittedName>
        <fullName evidence="8">Tyrosine-type recombinase/integrase</fullName>
    </submittedName>
</protein>
<evidence type="ECO:0000313" key="9">
    <source>
        <dbReference type="Proteomes" id="UP000635245"/>
    </source>
</evidence>
<dbReference type="PROSITE" id="PS51898">
    <property type="entry name" value="TYR_RECOMBINASE"/>
    <property type="match status" value="1"/>
</dbReference>
<evidence type="ECO:0000256" key="3">
    <source>
        <dbReference type="ARBA" id="ARBA00023125"/>
    </source>
</evidence>